<evidence type="ECO:0000256" key="3">
    <source>
        <dbReference type="ARBA" id="ARBA00022989"/>
    </source>
</evidence>
<evidence type="ECO:0000256" key="5">
    <source>
        <dbReference type="SAM" id="MobiDB-lite"/>
    </source>
</evidence>
<feature type="transmembrane region" description="Helical" evidence="6">
    <location>
        <begin position="77"/>
        <end position="97"/>
    </location>
</feature>
<evidence type="ECO:0000256" key="6">
    <source>
        <dbReference type="SAM" id="Phobius"/>
    </source>
</evidence>
<reference evidence="8" key="1">
    <citation type="submission" date="2022-10" db="EMBL/GenBank/DDBJ databases">
        <title>The complete genomes of actinobacterial strains from the NBC collection.</title>
        <authorList>
            <person name="Joergensen T.S."/>
            <person name="Alvarez Arevalo M."/>
            <person name="Sterndorff E.B."/>
            <person name="Faurdal D."/>
            <person name="Vuksanovic O."/>
            <person name="Mourched A.-S."/>
            <person name="Charusanti P."/>
            <person name="Shaw S."/>
            <person name="Blin K."/>
            <person name="Weber T."/>
        </authorList>
    </citation>
    <scope>NUCLEOTIDE SEQUENCE</scope>
    <source>
        <strain evidence="8">NBC 00180</strain>
    </source>
</reference>
<feature type="transmembrane region" description="Helical" evidence="6">
    <location>
        <begin position="194"/>
        <end position="212"/>
    </location>
</feature>
<accession>A0AAU1I525</accession>
<feature type="transmembrane region" description="Helical" evidence="6">
    <location>
        <begin position="314"/>
        <end position="332"/>
    </location>
</feature>
<evidence type="ECO:0000259" key="7">
    <source>
        <dbReference type="PROSITE" id="PS50850"/>
    </source>
</evidence>
<feature type="transmembrane region" description="Helical" evidence="6">
    <location>
        <begin position="104"/>
        <end position="125"/>
    </location>
</feature>
<dbReference type="InterPro" id="IPR011701">
    <property type="entry name" value="MFS"/>
</dbReference>
<evidence type="ECO:0000313" key="8">
    <source>
        <dbReference type="EMBL" id="WTP90091.1"/>
    </source>
</evidence>
<evidence type="ECO:0000256" key="1">
    <source>
        <dbReference type="ARBA" id="ARBA00004651"/>
    </source>
</evidence>
<feature type="transmembrane region" description="Helical" evidence="6">
    <location>
        <begin position="243"/>
        <end position="265"/>
    </location>
</feature>
<feature type="domain" description="Major facilitator superfamily (MFS) profile" evidence="7">
    <location>
        <begin position="40"/>
        <end position="427"/>
    </location>
</feature>
<feature type="transmembrane region" description="Helical" evidence="6">
    <location>
        <begin position="165"/>
        <end position="188"/>
    </location>
</feature>
<feature type="transmembrane region" description="Helical" evidence="6">
    <location>
        <begin position="285"/>
        <end position="302"/>
    </location>
</feature>
<keyword evidence="4 6" id="KW-0472">Membrane</keyword>
<dbReference type="EMBL" id="CP108140">
    <property type="protein sequence ID" value="WTP90091.1"/>
    <property type="molecule type" value="Genomic_DNA"/>
</dbReference>
<dbReference type="CDD" id="cd17371">
    <property type="entry name" value="MFS_MucK"/>
    <property type="match status" value="1"/>
</dbReference>
<feature type="transmembrane region" description="Helical" evidence="6">
    <location>
        <begin position="403"/>
        <end position="423"/>
    </location>
</feature>
<dbReference type="PROSITE" id="PS00217">
    <property type="entry name" value="SUGAR_TRANSPORT_2"/>
    <property type="match status" value="1"/>
</dbReference>
<dbReference type="GO" id="GO:0046943">
    <property type="term" value="F:carboxylic acid transmembrane transporter activity"/>
    <property type="evidence" value="ECO:0007669"/>
    <property type="project" value="TreeGrafter"/>
</dbReference>
<evidence type="ECO:0000256" key="4">
    <source>
        <dbReference type="ARBA" id="ARBA00023136"/>
    </source>
</evidence>
<dbReference type="InterPro" id="IPR020846">
    <property type="entry name" value="MFS_dom"/>
</dbReference>
<protein>
    <submittedName>
        <fullName evidence="8">MFS transporter</fullName>
    </submittedName>
</protein>
<dbReference type="AlphaFoldDB" id="A0AAU1I525"/>
<keyword evidence="3 6" id="KW-1133">Transmembrane helix</keyword>
<gene>
    <name evidence="8" type="ORF">OG477_34155</name>
</gene>
<dbReference type="PROSITE" id="PS50850">
    <property type="entry name" value="MFS"/>
    <property type="match status" value="1"/>
</dbReference>
<dbReference type="Pfam" id="PF07690">
    <property type="entry name" value="MFS_1"/>
    <property type="match status" value="1"/>
</dbReference>
<dbReference type="InterPro" id="IPR005829">
    <property type="entry name" value="Sugar_transporter_CS"/>
</dbReference>
<feature type="region of interest" description="Disordered" evidence="5">
    <location>
        <begin position="1"/>
        <end position="21"/>
    </location>
</feature>
<dbReference type="SUPFAM" id="SSF103473">
    <property type="entry name" value="MFS general substrate transporter"/>
    <property type="match status" value="1"/>
</dbReference>
<dbReference type="GO" id="GO:0005886">
    <property type="term" value="C:plasma membrane"/>
    <property type="evidence" value="ECO:0007669"/>
    <property type="project" value="UniProtKB-SubCell"/>
</dbReference>
<sequence length="432" mass="45864">MSTTPPPQALKDTQATTDERADDDGAFGWLRALGPRGRRAFAGAFGGYALDSYDYFTLPLSMVALAAYFGLDSGQTGLFTTVTLVVSAIGGALAGVLADRIGRVKALMITVITYAIFTVACGFAPNYEWLLVFRALQGLGFGGEWAVGAILVAEYASAKHRGRTLGAIQSSWAVGWALAAIMYTVVFSLVDDDLAWRVMFWTGALPALLVIWMRRRVQDAPEAVAVREQSTQKGSFAAIFKPGLLRTTIFAGLLSTGVQGGYYTLATWVPTYLKTERDLSVVGTGGYLTFLISGAFIGYLTGGYLTDRLGRRRNIWLFALLSAVCILAYANIPSGSNTLLLVLGFPLGFCMSAIFSGFGSYLSELYPTAVRGTGQGFTYNTGRAVGAIFPTTVGFLADSWGVGGALVFGAIGYGIAALALLGLPETRGKELA</sequence>
<dbReference type="InterPro" id="IPR036259">
    <property type="entry name" value="MFS_trans_sf"/>
</dbReference>
<dbReference type="FunFam" id="1.20.1250.20:FF:000253">
    <property type="entry name" value="Transporter, major facilitator family"/>
    <property type="match status" value="1"/>
</dbReference>
<organism evidence="8">
    <name type="scientific">Streptomyces sp. NBC_00180</name>
    <dbReference type="NCBI Taxonomy" id="2903632"/>
    <lineage>
        <taxon>Bacteria</taxon>
        <taxon>Bacillati</taxon>
        <taxon>Actinomycetota</taxon>
        <taxon>Actinomycetes</taxon>
        <taxon>Kitasatosporales</taxon>
        <taxon>Streptomycetaceae</taxon>
        <taxon>Streptomyces</taxon>
    </lineage>
</organism>
<proteinExistence type="predicted"/>
<feature type="transmembrane region" description="Helical" evidence="6">
    <location>
        <begin position="338"/>
        <end position="359"/>
    </location>
</feature>
<dbReference type="PANTHER" id="PTHR23508:SF10">
    <property type="entry name" value="CARBOXYLIC ACID TRANSPORTER PROTEIN HOMOLOG"/>
    <property type="match status" value="1"/>
</dbReference>
<keyword evidence="2 6" id="KW-0812">Transmembrane</keyword>
<comment type="subcellular location">
    <subcellularLocation>
        <location evidence="1">Cell membrane</location>
        <topology evidence="1">Multi-pass membrane protein</topology>
    </subcellularLocation>
</comment>
<evidence type="ECO:0000256" key="2">
    <source>
        <dbReference type="ARBA" id="ARBA00022692"/>
    </source>
</evidence>
<name>A0AAU1I525_9ACTN</name>
<dbReference type="Gene3D" id="1.20.1250.20">
    <property type="entry name" value="MFS general substrate transporter like domains"/>
    <property type="match status" value="2"/>
</dbReference>
<dbReference type="PANTHER" id="PTHR23508">
    <property type="entry name" value="CARBOXYLIC ACID TRANSPORTER PROTEIN HOMOLOG"/>
    <property type="match status" value="1"/>
</dbReference>